<keyword evidence="1" id="KW-0732">Signal</keyword>
<dbReference type="AlphaFoldDB" id="A0A660E7I7"/>
<dbReference type="EMBL" id="UYIG01000130">
    <property type="protein sequence ID" value="VDG29098.1"/>
    <property type="molecule type" value="Genomic_DNA"/>
</dbReference>
<dbReference type="InterPro" id="IPR038200">
    <property type="entry name" value="GW_dom_sf"/>
</dbReference>
<organism evidence="2 3">
    <name type="scientific">Lactiplantibacillus mudanjiangensis</name>
    <dbReference type="NCBI Taxonomy" id="1296538"/>
    <lineage>
        <taxon>Bacteria</taxon>
        <taxon>Bacillati</taxon>
        <taxon>Bacillota</taxon>
        <taxon>Bacilli</taxon>
        <taxon>Lactobacillales</taxon>
        <taxon>Lactobacillaceae</taxon>
        <taxon>Lactiplantibacillus</taxon>
    </lineage>
</organism>
<dbReference type="Gene3D" id="2.30.30.170">
    <property type="match status" value="1"/>
</dbReference>
<protein>
    <recommendedName>
        <fullName evidence="4">Lipoprotein</fullName>
    </recommendedName>
</protein>
<evidence type="ECO:0000313" key="2">
    <source>
        <dbReference type="EMBL" id="VDG29098.1"/>
    </source>
</evidence>
<feature type="chain" id="PRO_5025023978" description="Lipoprotein" evidence="1">
    <location>
        <begin position="26"/>
        <end position="402"/>
    </location>
</feature>
<dbReference type="PROSITE" id="PS51257">
    <property type="entry name" value="PROKAR_LIPOPROTEIN"/>
    <property type="match status" value="1"/>
</dbReference>
<feature type="signal peptide" evidence="1">
    <location>
        <begin position="1"/>
        <end position="25"/>
    </location>
</feature>
<evidence type="ECO:0000256" key="1">
    <source>
        <dbReference type="SAM" id="SignalP"/>
    </source>
</evidence>
<evidence type="ECO:0000313" key="3">
    <source>
        <dbReference type="Proteomes" id="UP000289996"/>
    </source>
</evidence>
<reference evidence="2 3" key="1">
    <citation type="submission" date="2018-11" db="EMBL/GenBank/DDBJ databases">
        <authorList>
            <person name="Wuyts S."/>
        </authorList>
    </citation>
    <scope>NUCLEOTIDE SEQUENCE [LARGE SCALE GENOMIC DNA]</scope>
    <source>
        <strain evidence="2">Lactobacillus mudanjiangensis AMBF249</strain>
    </source>
</reference>
<proteinExistence type="predicted"/>
<dbReference type="Proteomes" id="UP000289996">
    <property type="component" value="Unassembled WGS sequence"/>
</dbReference>
<dbReference type="SUPFAM" id="SSF82057">
    <property type="entry name" value="Prokaryotic SH3-related domain"/>
    <property type="match status" value="1"/>
</dbReference>
<sequence length="402" mass="46044">MKKGTILVAMLVALLVSGCNSPSAAKQKATANSISKKRAKPKVNPRIGKIISSKKHDYNMPYQMVNKKMKFYRSLKEFGTTGGEYSDYSTEEGHIFGVDKIYQTSKGGTIYHLRLYQSGGFEGLAAKDDSDFDYYDNAGYVKASDMQQKSPIRSERTLPKIPYYIAKPYTRAAWNRPYNTAYYTYVVHVLDKFVNKQLYATKEIIKTNGERYVYLESKTRKLGWVYASGQDLVQGNYVDPGKKLLKPKRLEKLECQIQSMNTLPKNRSQSSSVLVQQRLYTVKDKKQHLLRLLVIGMDNRMIRIDLNHDKPVKLVVYSYLQKPWKTITNQQKLMSHYRAAHLASDVPWATTYFYPKSKLRLATVTIDSTEAVSTIKISRTGRAQFKTDLGKHILGYSAKRLQ</sequence>
<gene>
    <name evidence="2" type="ORF">MUDAN_MDHGFNIF_00780</name>
</gene>
<accession>A0A660E7I7</accession>
<keyword evidence="3" id="KW-1185">Reference proteome</keyword>
<evidence type="ECO:0008006" key="4">
    <source>
        <dbReference type="Google" id="ProtNLM"/>
    </source>
</evidence>
<dbReference type="OrthoDB" id="2271465at2"/>
<name>A0A660E7I7_9LACO</name>
<dbReference type="RefSeq" id="WP_130851999.1">
    <property type="nucleotide sequence ID" value="NZ_UYIG01000130.1"/>
</dbReference>